<sequence length="71" mass="7847">MFGALKALPSLGRKSLVQTRSFYGYVGRPREPLSIAETWAHSICIGLGILAVPSYILCHIKEYRGLDKPAE</sequence>
<dbReference type="Proteomes" id="UP001497382">
    <property type="component" value="Unassembled WGS sequence"/>
</dbReference>
<evidence type="ECO:0000313" key="3">
    <source>
        <dbReference type="Proteomes" id="UP001497382"/>
    </source>
</evidence>
<organism evidence="2 3">
    <name type="scientific">Larinioides sclopetarius</name>
    <dbReference type="NCBI Taxonomy" id="280406"/>
    <lineage>
        <taxon>Eukaryota</taxon>
        <taxon>Metazoa</taxon>
        <taxon>Ecdysozoa</taxon>
        <taxon>Arthropoda</taxon>
        <taxon>Chelicerata</taxon>
        <taxon>Arachnida</taxon>
        <taxon>Araneae</taxon>
        <taxon>Araneomorphae</taxon>
        <taxon>Entelegynae</taxon>
        <taxon>Araneoidea</taxon>
        <taxon>Araneidae</taxon>
        <taxon>Larinioides</taxon>
    </lineage>
</organism>
<name>A0AAV2A7K5_9ARAC</name>
<accession>A0AAV2A7K5</accession>
<gene>
    <name evidence="2" type="ORF">LARSCL_LOCUS10647</name>
</gene>
<dbReference type="AlphaFoldDB" id="A0AAV2A7K5"/>
<feature type="transmembrane region" description="Helical" evidence="1">
    <location>
        <begin position="39"/>
        <end position="58"/>
    </location>
</feature>
<reference evidence="2 3" key="1">
    <citation type="submission" date="2024-04" db="EMBL/GenBank/DDBJ databases">
        <authorList>
            <person name="Rising A."/>
            <person name="Reimegard J."/>
            <person name="Sonavane S."/>
            <person name="Akerstrom W."/>
            <person name="Nylinder S."/>
            <person name="Hedman E."/>
            <person name="Kallberg Y."/>
        </authorList>
    </citation>
    <scope>NUCLEOTIDE SEQUENCE [LARGE SCALE GENOMIC DNA]</scope>
</reference>
<protein>
    <submittedName>
        <fullName evidence="2">Uncharacterized protein</fullName>
    </submittedName>
</protein>
<keyword evidence="3" id="KW-1185">Reference proteome</keyword>
<keyword evidence="1" id="KW-1133">Transmembrane helix</keyword>
<proteinExistence type="predicted"/>
<keyword evidence="1" id="KW-0472">Membrane</keyword>
<keyword evidence="1" id="KW-0812">Transmembrane</keyword>
<comment type="caution">
    <text evidence="2">The sequence shown here is derived from an EMBL/GenBank/DDBJ whole genome shotgun (WGS) entry which is preliminary data.</text>
</comment>
<evidence type="ECO:0000256" key="1">
    <source>
        <dbReference type="SAM" id="Phobius"/>
    </source>
</evidence>
<dbReference type="Pfam" id="PF02285">
    <property type="entry name" value="COX8"/>
    <property type="match status" value="1"/>
</dbReference>
<dbReference type="GO" id="GO:0005739">
    <property type="term" value="C:mitochondrion"/>
    <property type="evidence" value="ECO:0007669"/>
    <property type="project" value="GOC"/>
</dbReference>
<evidence type="ECO:0000313" key="2">
    <source>
        <dbReference type="EMBL" id="CAL1279879.1"/>
    </source>
</evidence>
<dbReference type="InterPro" id="IPR003205">
    <property type="entry name" value="Cyt_c_oxidase_su8"/>
</dbReference>
<dbReference type="EMBL" id="CAXIEN010000126">
    <property type="protein sequence ID" value="CAL1279879.1"/>
    <property type="molecule type" value="Genomic_DNA"/>
</dbReference>
<dbReference type="GO" id="GO:0006123">
    <property type="term" value="P:mitochondrial electron transport, cytochrome c to oxygen"/>
    <property type="evidence" value="ECO:0007669"/>
    <property type="project" value="InterPro"/>
</dbReference>